<evidence type="ECO:0000256" key="3">
    <source>
        <dbReference type="ARBA" id="ARBA00009263"/>
    </source>
</evidence>
<dbReference type="Gene3D" id="3.40.50.720">
    <property type="entry name" value="NAD(P)-binding Rossmann-like Domain"/>
    <property type="match status" value="1"/>
</dbReference>
<comment type="caution">
    <text evidence="7">Lacks conserved residue(s) required for the propagation of feature annotation.</text>
</comment>
<gene>
    <name evidence="7" type="primary">gmd</name>
    <name evidence="9" type="ORF">MIPYR_100061</name>
</gene>
<dbReference type="PANTHER" id="PTHR43715:SF1">
    <property type="entry name" value="GDP-MANNOSE 4,6 DEHYDRATASE"/>
    <property type="match status" value="1"/>
</dbReference>
<sequence>MDPSIDERGEPSRLSYLIIVDEHQQARALRFVQRTIPRGRDARTSFDDITNWMRADPLSDLPSGADGVVVHDEDLGFHAVGGLAHALAESVERGVKLVGAAECQHGDDERVGRHQEREYTHRLAASKGDDVRQGKPSALVTGITGQDGGHLTEVLIAEGYRVYGLIRGQHNPKRAELQQEFPELILIDGDLTDPASLVRAVDMADPDEVYNLAAISHVGFSFKNPSLTAEVTGKGVLNLLEAIRLTHRGDRTRFYQASTSEMFGGLDYNRPGSGYSEASLFHPRSPYGVAKLYAHWIAKNYRESYGMFVACGILFNHEGERRGYEFVTRKITDHVARIHLGQVDHVDLGDLWPKRDWGYAGDYVRGMWQMLQHDKPDDFVLATGETHSIEDFLTAAFAEIGVDDWRPYVRQNPDLLRPAEVDILLGDPSKAEDVLGWRREVDFAGLVSRMVANDMRIRSGEA</sequence>
<comment type="cofactor">
    <cofactor evidence="2 7">
        <name>NADP(+)</name>
        <dbReference type="ChEBI" id="CHEBI:58349"/>
    </cofactor>
</comment>
<accession>A0A1Y5NXR1</accession>
<dbReference type="Pfam" id="PF16363">
    <property type="entry name" value="GDP_Man_Dehyd"/>
    <property type="match status" value="1"/>
</dbReference>
<dbReference type="HAMAP" id="MF_00955">
    <property type="entry name" value="GDP_Man_dehydratase"/>
    <property type="match status" value="1"/>
</dbReference>
<dbReference type="PANTHER" id="PTHR43715">
    <property type="entry name" value="GDP-MANNOSE 4,6-DEHYDRATASE"/>
    <property type="match status" value="1"/>
</dbReference>
<comment type="catalytic activity">
    <reaction evidence="1 7">
        <text>GDP-alpha-D-mannose = GDP-4-dehydro-alpha-D-rhamnose + H2O</text>
        <dbReference type="Rhea" id="RHEA:23820"/>
        <dbReference type="ChEBI" id="CHEBI:15377"/>
        <dbReference type="ChEBI" id="CHEBI:57527"/>
        <dbReference type="ChEBI" id="CHEBI:57964"/>
        <dbReference type="EC" id="4.2.1.47"/>
    </reaction>
</comment>
<dbReference type="InterPro" id="IPR006368">
    <property type="entry name" value="GDP_Man_deHydtase"/>
</dbReference>
<dbReference type="CDD" id="cd05260">
    <property type="entry name" value="GDP_MD_SDR_e"/>
    <property type="match status" value="1"/>
</dbReference>
<evidence type="ECO:0000256" key="6">
    <source>
        <dbReference type="ARBA" id="ARBA00059383"/>
    </source>
</evidence>
<dbReference type="Gene3D" id="3.90.25.10">
    <property type="entry name" value="UDP-galactose 4-epimerase, domain 1"/>
    <property type="match status" value="1"/>
</dbReference>
<evidence type="ECO:0000256" key="2">
    <source>
        <dbReference type="ARBA" id="ARBA00001937"/>
    </source>
</evidence>
<dbReference type="GO" id="GO:0008446">
    <property type="term" value="F:GDP-mannose 4,6-dehydratase activity"/>
    <property type="evidence" value="ECO:0007669"/>
    <property type="project" value="UniProtKB-UniRule"/>
</dbReference>
<feature type="domain" description="NAD(P)-binding" evidence="8">
    <location>
        <begin position="139"/>
        <end position="450"/>
    </location>
</feature>
<reference evidence="9" key="1">
    <citation type="submission" date="2016-03" db="EMBL/GenBank/DDBJ databases">
        <authorList>
            <person name="Ploux O."/>
        </authorList>
    </citation>
    <scope>NUCLEOTIDE SEQUENCE</scope>
    <source>
        <strain evidence="9">UC1</strain>
    </source>
</reference>
<dbReference type="EMBL" id="FLQR01000002">
    <property type="protein sequence ID" value="SBS71222.1"/>
    <property type="molecule type" value="Genomic_DNA"/>
</dbReference>
<dbReference type="AlphaFoldDB" id="A0A1Y5NXR1"/>
<dbReference type="InterPro" id="IPR036291">
    <property type="entry name" value="NAD(P)-bd_dom_sf"/>
</dbReference>
<dbReference type="GO" id="GO:0070401">
    <property type="term" value="F:NADP+ binding"/>
    <property type="evidence" value="ECO:0007669"/>
    <property type="project" value="UniProtKB-UniRule"/>
</dbReference>
<dbReference type="FunFam" id="3.40.50.720:FF:000924">
    <property type="entry name" value="GDP-mannose 4,6 dehydratase"/>
    <property type="match status" value="1"/>
</dbReference>
<dbReference type="InterPro" id="IPR016040">
    <property type="entry name" value="NAD(P)-bd_dom"/>
</dbReference>
<evidence type="ECO:0000313" key="9">
    <source>
        <dbReference type="EMBL" id="SBS71222.1"/>
    </source>
</evidence>
<dbReference type="GO" id="GO:0042351">
    <property type="term" value="P:'de novo' GDP-L-fucose biosynthetic process"/>
    <property type="evidence" value="ECO:0007669"/>
    <property type="project" value="TreeGrafter"/>
</dbReference>
<evidence type="ECO:0000259" key="8">
    <source>
        <dbReference type="Pfam" id="PF16363"/>
    </source>
</evidence>
<dbReference type="EC" id="4.2.1.47" evidence="4 7"/>
<evidence type="ECO:0000256" key="7">
    <source>
        <dbReference type="HAMAP-Rule" id="MF_00955"/>
    </source>
</evidence>
<evidence type="ECO:0000256" key="4">
    <source>
        <dbReference type="ARBA" id="ARBA00011989"/>
    </source>
</evidence>
<keyword evidence="5 7" id="KW-0456">Lyase</keyword>
<evidence type="ECO:0000256" key="1">
    <source>
        <dbReference type="ARBA" id="ARBA00000188"/>
    </source>
</evidence>
<protein>
    <recommendedName>
        <fullName evidence="4 7">GDP-mannose 4,6-dehydratase</fullName>
        <ecNumber evidence="4 7">4.2.1.47</ecNumber>
    </recommendedName>
    <alternativeName>
        <fullName evidence="7">GDP-D-mannose dehydratase</fullName>
    </alternativeName>
</protein>
<keyword evidence="7" id="KW-0521">NADP</keyword>
<feature type="binding site" evidence="7">
    <location>
        <position position="345"/>
    </location>
    <ligand>
        <name>NADP(+)</name>
        <dbReference type="ChEBI" id="CHEBI:58349"/>
    </ligand>
</feature>
<organism evidence="9">
    <name type="scientific">uncultured Microbacterium sp</name>
    <dbReference type="NCBI Taxonomy" id="191216"/>
    <lineage>
        <taxon>Bacteria</taxon>
        <taxon>Bacillati</taxon>
        <taxon>Actinomycetota</taxon>
        <taxon>Actinomycetes</taxon>
        <taxon>Micrococcales</taxon>
        <taxon>Microbacteriaceae</taxon>
        <taxon>Microbacterium</taxon>
        <taxon>environmental samples</taxon>
    </lineage>
</organism>
<comment type="function">
    <text evidence="6 7">Catalyzes the conversion of GDP-D-mannose to GDP-4-dehydro-6-deoxy-D-mannose.</text>
</comment>
<name>A0A1Y5NXR1_9MICO</name>
<dbReference type="SUPFAM" id="SSF51735">
    <property type="entry name" value="NAD(P)-binding Rossmann-fold domains"/>
    <property type="match status" value="1"/>
</dbReference>
<proteinExistence type="inferred from homology"/>
<evidence type="ECO:0000256" key="5">
    <source>
        <dbReference type="ARBA" id="ARBA00023239"/>
    </source>
</evidence>
<comment type="similarity">
    <text evidence="3 7">Belongs to the NAD(P)-dependent epimerase/dehydratase family. GDP-mannose 4,6-dehydratase subfamily.</text>
</comment>